<protein>
    <submittedName>
        <fullName evidence="1">Uncharacterized protein</fullName>
    </submittedName>
</protein>
<evidence type="ECO:0000313" key="1">
    <source>
        <dbReference type="EMBL" id="OMJ78167.1"/>
    </source>
</evidence>
<organism evidence="1 2">
    <name type="scientific">Stentor coeruleus</name>
    <dbReference type="NCBI Taxonomy" id="5963"/>
    <lineage>
        <taxon>Eukaryota</taxon>
        <taxon>Sar</taxon>
        <taxon>Alveolata</taxon>
        <taxon>Ciliophora</taxon>
        <taxon>Postciliodesmatophora</taxon>
        <taxon>Heterotrichea</taxon>
        <taxon>Heterotrichida</taxon>
        <taxon>Stentoridae</taxon>
        <taxon>Stentor</taxon>
    </lineage>
</organism>
<comment type="caution">
    <text evidence="1">The sequence shown here is derived from an EMBL/GenBank/DDBJ whole genome shotgun (WGS) entry which is preliminary data.</text>
</comment>
<dbReference type="AlphaFoldDB" id="A0A1R2BN11"/>
<dbReference type="Proteomes" id="UP000187209">
    <property type="component" value="Unassembled WGS sequence"/>
</dbReference>
<dbReference type="OrthoDB" id="407414at2759"/>
<dbReference type="EMBL" id="MPUH01000535">
    <property type="protein sequence ID" value="OMJ78167.1"/>
    <property type="molecule type" value="Genomic_DNA"/>
</dbReference>
<dbReference type="SUPFAM" id="SSF53335">
    <property type="entry name" value="S-adenosyl-L-methionine-dependent methyltransferases"/>
    <property type="match status" value="1"/>
</dbReference>
<keyword evidence="2" id="KW-1185">Reference proteome</keyword>
<dbReference type="PANTHER" id="PTHR14614:SF109">
    <property type="entry name" value="RIBOSOMAL LYSINE N-METHYLTRANSFERASE 5"/>
    <property type="match status" value="1"/>
</dbReference>
<dbReference type="PANTHER" id="PTHR14614">
    <property type="entry name" value="HEPATOCELLULAR CARCINOMA-ASSOCIATED ANTIGEN"/>
    <property type="match status" value="1"/>
</dbReference>
<dbReference type="Gene3D" id="3.40.50.150">
    <property type="entry name" value="Vaccinia Virus protein VP39"/>
    <property type="match status" value="1"/>
</dbReference>
<evidence type="ECO:0000313" key="2">
    <source>
        <dbReference type="Proteomes" id="UP000187209"/>
    </source>
</evidence>
<dbReference type="InterPro" id="IPR019410">
    <property type="entry name" value="Methyltransf_16"/>
</dbReference>
<sequence>MEFKSVWFGKDNFQEFEYYDYRYCAYKGLLVEGLVEPVKIIQNLEFGKGGTLWDASYVLAKYLESMDLVGKKVVELGAGTGLPSILCAIKGADVVATDLADSIPLTNMNIQENIDKVRGSIRTAELDWCNENCLEELGEINWDYVIFSDVFYLPSLVADFARTLSFLAKRHTQIVFTYKFRVAHTVNPFLKSFESYTQINLDSVCNSIHYNKNIHMISMTKSS</sequence>
<gene>
    <name evidence="1" type="ORF">SteCoe_22058</name>
</gene>
<dbReference type="InterPro" id="IPR029063">
    <property type="entry name" value="SAM-dependent_MTases_sf"/>
</dbReference>
<name>A0A1R2BN11_9CILI</name>
<proteinExistence type="predicted"/>
<accession>A0A1R2BN11</accession>
<reference evidence="1 2" key="1">
    <citation type="submission" date="2016-11" db="EMBL/GenBank/DDBJ databases">
        <title>The macronuclear genome of Stentor coeruleus: a giant cell with tiny introns.</title>
        <authorList>
            <person name="Slabodnick M."/>
            <person name="Ruby J.G."/>
            <person name="Reiff S.B."/>
            <person name="Swart E.C."/>
            <person name="Gosai S."/>
            <person name="Prabakaran S."/>
            <person name="Witkowska E."/>
            <person name="Larue G.E."/>
            <person name="Fisher S."/>
            <person name="Freeman R.M."/>
            <person name="Gunawardena J."/>
            <person name="Chu W."/>
            <person name="Stover N.A."/>
            <person name="Gregory B.D."/>
            <person name="Nowacki M."/>
            <person name="Derisi J."/>
            <person name="Roy S.W."/>
            <person name="Marshall W.F."/>
            <person name="Sood P."/>
        </authorList>
    </citation>
    <scope>NUCLEOTIDE SEQUENCE [LARGE SCALE GENOMIC DNA]</scope>
    <source>
        <strain evidence="1">WM001</strain>
    </source>
</reference>
<dbReference type="Pfam" id="PF10294">
    <property type="entry name" value="Methyltransf_16"/>
    <property type="match status" value="1"/>
</dbReference>